<keyword evidence="2" id="KW-1185">Reference proteome</keyword>
<keyword evidence="1" id="KW-1133">Transmembrane helix</keyword>
<protein>
    <submittedName>
        <fullName evidence="3">Uncharacterized protein</fullName>
    </submittedName>
</protein>
<keyword evidence="1" id="KW-0812">Transmembrane</keyword>
<name>A0A1I7XDY3_HETBA</name>
<dbReference type="WBParaSite" id="Hba_15866">
    <property type="protein sequence ID" value="Hba_15866"/>
    <property type="gene ID" value="Hba_15866"/>
</dbReference>
<evidence type="ECO:0000313" key="3">
    <source>
        <dbReference type="WBParaSite" id="Hba_15866"/>
    </source>
</evidence>
<organism evidence="2 3">
    <name type="scientific">Heterorhabditis bacteriophora</name>
    <name type="common">Entomopathogenic nematode worm</name>
    <dbReference type="NCBI Taxonomy" id="37862"/>
    <lineage>
        <taxon>Eukaryota</taxon>
        <taxon>Metazoa</taxon>
        <taxon>Ecdysozoa</taxon>
        <taxon>Nematoda</taxon>
        <taxon>Chromadorea</taxon>
        <taxon>Rhabditida</taxon>
        <taxon>Rhabditina</taxon>
        <taxon>Rhabditomorpha</taxon>
        <taxon>Strongyloidea</taxon>
        <taxon>Heterorhabditidae</taxon>
        <taxon>Heterorhabditis</taxon>
    </lineage>
</organism>
<sequence>MGKKQHQKDKLYLTTREWKEIGGHKDDTGTRMQRAQFKRLPITHCALSLLPFEDPVCTTSGEIFDLTYAYLILPVGIYLIFIFNGFIYLIFIKDVWV</sequence>
<proteinExistence type="predicted"/>
<feature type="transmembrane region" description="Helical" evidence="1">
    <location>
        <begin position="68"/>
        <end position="91"/>
    </location>
</feature>
<evidence type="ECO:0000313" key="2">
    <source>
        <dbReference type="Proteomes" id="UP000095283"/>
    </source>
</evidence>
<keyword evidence="1" id="KW-0472">Membrane</keyword>
<dbReference type="AlphaFoldDB" id="A0A1I7XDY3"/>
<dbReference type="Proteomes" id="UP000095283">
    <property type="component" value="Unplaced"/>
</dbReference>
<reference evidence="3" key="1">
    <citation type="submission" date="2016-11" db="UniProtKB">
        <authorList>
            <consortium name="WormBaseParasite"/>
        </authorList>
    </citation>
    <scope>IDENTIFICATION</scope>
</reference>
<accession>A0A1I7XDY3</accession>
<evidence type="ECO:0000256" key="1">
    <source>
        <dbReference type="SAM" id="Phobius"/>
    </source>
</evidence>